<evidence type="ECO:0000256" key="1">
    <source>
        <dbReference type="ARBA" id="ARBA00001913"/>
    </source>
</evidence>
<dbReference type="GO" id="GO:0005539">
    <property type="term" value="F:glycosaminoglycan binding"/>
    <property type="evidence" value="ECO:0007669"/>
    <property type="project" value="TreeGrafter"/>
</dbReference>
<evidence type="ECO:0000256" key="4">
    <source>
        <dbReference type="ARBA" id="ARBA00022801"/>
    </source>
</evidence>
<dbReference type="InterPro" id="IPR024607">
    <property type="entry name" value="Sulfatase_CS"/>
</dbReference>
<dbReference type="PANTHER" id="PTHR43108:SF8">
    <property type="entry name" value="SD21168P"/>
    <property type="match status" value="1"/>
</dbReference>
<keyword evidence="9" id="KW-1185">Reference proteome</keyword>
<gene>
    <name evidence="8" type="ORF">GE061_001746</name>
</gene>
<dbReference type="Proteomes" id="UP000466442">
    <property type="component" value="Linkage Group LG1"/>
</dbReference>
<evidence type="ECO:0000313" key="9">
    <source>
        <dbReference type="Proteomes" id="UP000466442"/>
    </source>
</evidence>
<evidence type="ECO:0000259" key="7">
    <source>
        <dbReference type="Pfam" id="PF00884"/>
    </source>
</evidence>
<dbReference type="PIRSF" id="PIRSF036666">
    <property type="entry name" value="G6S"/>
    <property type="match status" value="1"/>
</dbReference>
<keyword evidence="4" id="KW-0378">Hydrolase</keyword>
<dbReference type="PROSITE" id="PS00523">
    <property type="entry name" value="SULFATASE_1"/>
    <property type="match status" value="1"/>
</dbReference>
<keyword evidence="5" id="KW-0325">Glycoprotein</keyword>
<dbReference type="InterPro" id="IPR000917">
    <property type="entry name" value="Sulfatase_N"/>
</dbReference>
<sequence>MKTFQCGLLSVYIGAVLAAQPNIVLFITDDQDVTLGGMKPLVKTLKNIANEGASMMNAFTSTPICCPSRASILTGLYQKHHQVLNNSIEGGCSSRNWQLGLEKSTFAVALKKANYSTFYAGKYMNKYGQKSVGGPEHVPPGWDSWVGLVGNSRYYNYSLSINGTAKKYTTEYLTNVLSAFAEEFLDYQRPENSPFLMVLAPPAPHAPFTPEPKYVGKFKDKRVPREPHFNTANNSDKHWLVRMKPVPLPNETVELLDDYYAMRWETLLSVDDLVETVVNKLRRSELLENTYIMFTSDNGFHLGQYSMPWDKRQPYEFDVRVPFLIKGPNISKKSMSTNPILLIDIHATILQMAGVQPMSTDGRSILPIEPTGNRTFYLEYRGEGSEKYDPSCPWRDNHLSLCSSKACCKCQDSTNNTYSCVRSVIDEVEDFVFCRFEDDEAFVEAYDMIKDPYQLVNLYPGLDPAKRKHFSVLLDSWMPVED</sequence>
<reference evidence="8" key="1">
    <citation type="journal article" date="2021" name="Mol. Ecol. Resour.">
        <title>Apolygus lucorum genome provides insights into omnivorousness and mesophyll feeding.</title>
        <authorList>
            <person name="Liu Y."/>
            <person name="Liu H."/>
            <person name="Wang H."/>
            <person name="Huang T."/>
            <person name="Liu B."/>
            <person name="Yang B."/>
            <person name="Yin L."/>
            <person name="Li B."/>
            <person name="Zhang Y."/>
            <person name="Zhang S."/>
            <person name="Jiang F."/>
            <person name="Zhang X."/>
            <person name="Ren Y."/>
            <person name="Wang B."/>
            <person name="Wang S."/>
            <person name="Lu Y."/>
            <person name="Wu K."/>
            <person name="Fan W."/>
            <person name="Wang G."/>
        </authorList>
    </citation>
    <scope>NUCLEOTIDE SEQUENCE</scope>
    <source>
        <strain evidence="8">12Hb</strain>
    </source>
</reference>
<accession>A0A6A4KK86</accession>
<keyword evidence="3" id="KW-0732">Signal</keyword>
<dbReference type="InterPro" id="IPR017850">
    <property type="entry name" value="Alkaline_phosphatase_core_sf"/>
</dbReference>
<dbReference type="SUPFAM" id="SSF53649">
    <property type="entry name" value="Alkaline phosphatase-like"/>
    <property type="match status" value="1"/>
</dbReference>
<dbReference type="InterPro" id="IPR012251">
    <property type="entry name" value="GlcNAc_6-SO4ase"/>
</dbReference>
<protein>
    <recommendedName>
        <fullName evidence="7">Sulfatase N-terminal domain-containing protein</fullName>
    </recommendedName>
</protein>
<evidence type="ECO:0000256" key="6">
    <source>
        <dbReference type="PIRSR" id="PIRSR036666-50"/>
    </source>
</evidence>
<dbReference type="Pfam" id="PF00884">
    <property type="entry name" value="Sulfatase"/>
    <property type="match status" value="1"/>
</dbReference>
<dbReference type="OrthoDB" id="96314at2759"/>
<dbReference type="GO" id="GO:0030203">
    <property type="term" value="P:glycosaminoglycan metabolic process"/>
    <property type="evidence" value="ECO:0007669"/>
    <property type="project" value="InterPro"/>
</dbReference>
<evidence type="ECO:0000256" key="3">
    <source>
        <dbReference type="ARBA" id="ARBA00022729"/>
    </source>
</evidence>
<dbReference type="GO" id="GO:0008449">
    <property type="term" value="F:N-acetylglucosamine-6-sulfatase activity"/>
    <property type="evidence" value="ECO:0007669"/>
    <property type="project" value="InterPro"/>
</dbReference>
<evidence type="ECO:0000256" key="2">
    <source>
        <dbReference type="ARBA" id="ARBA00008779"/>
    </source>
</evidence>
<dbReference type="AlphaFoldDB" id="A0A6A4KK86"/>
<dbReference type="PANTHER" id="PTHR43108">
    <property type="entry name" value="N-ACETYLGLUCOSAMINE-6-SULFATASE FAMILY MEMBER"/>
    <property type="match status" value="1"/>
</dbReference>
<dbReference type="Gene3D" id="3.40.720.10">
    <property type="entry name" value="Alkaline Phosphatase, subunit A"/>
    <property type="match status" value="1"/>
</dbReference>
<comment type="cofactor">
    <cofactor evidence="1">
        <name>Ca(2+)</name>
        <dbReference type="ChEBI" id="CHEBI:29108"/>
    </cofactor>
</comment>
<comment type="caution">
    <text evidence="8">The sequence shown here is derived from an EMBL/GenBank/DDBJ whole genome shotgun (WGS) entry which is preliminary data.</text>
</comment>
<evidence type="ECO:0000313" key="8">
    <source>
        <dbReference type="EMBL" id="KAF6217391.1"/>
    </source>
</evidence>
<proteinExistence type="inferred from homology"/>
<comment type="similarity">
    <text evidence="2">Belongs to the sulfatase family.</text>
</comment>
<feature type="modified residue" description="3-oxoalanine (Cys)" evidence="6">
    <location>
        <position position="65"/>
    </location>
</feature>
<feature type="domain" description="Sulfatase N-terminal" evidence="7">
    <location>
        <begin position="21"/>
        <end position="355"/>
    </location>
</feature>
<name>A0A6A4KK86_APOLU</name>
<dbReference type="EMBL" id="WIXP02000001">
    <property type="protein sequence ID" value="KAF6217391.1"/>
    <property type="molecule type" value="Genomic_DNA"/>
</dbReference>
<evidence type="ECO:0000256" key="5">
    <source>
        <dbReference type="ARBA" id="ARBA00023180"/>
    </source>
</evidence>
<organism evidence="8 9">
    <name type="scientific">Apolygus lucorum</name>
    <name type="common">Small green plant bug</name>
    <name type="synonym">Lygocoris lucorum</name>
    <dbReference type="NCBI Taxonomy" id="248454"/>
    <lineage>
        <taxon>Eukaryota</taxon>
        <taxon>Metazoa</taxon>
        <taxon>Ecdysozoa</taxon>
        <taxon>Arthropoda</taxon>
        <taxon>Hexapoda</taxon>
        <taxon>Insecta</taxon>
        <taxon>Pterygota</taxon>
        <taxon>Neoptera</taxon>
        <taxon>Paraneoptera</taxon>
        <taxon>Hemiptera</taxon>
        <taxon>Heteroptera</taxon>
        <taxon>Panheteroptera</taxon>
        <taxon>Cimicomorpha</taxon>
        <taxon>Miridae</taxon>
        <taxon>Mirini</taxon>
        <taxon>Apolygus</taxon>
    </lineage>
</organism>
<dbReference type="CDD" id="cd16147">
    <property type="entry name" value="G6S"/>
    <property type="match status" value="1"/>
</dbReference>
<comment type="PTM">
    <text evidence="6">The conversion to 3-oxoalanine (also known as C-formylglycine, FGly), of a serine or cysteine residue in prokaryotes and of a cysteine residue in eukaryotes, is critical for catalytic activity.</text>
</comment>